<organism evidence="8 9">
    <name type="scientific">Xylaria grammica</name>
    <dbReference type="NCBI Taxonomy" id="363999"/>
    <lineage>
        <taxon>Eukaryota</taxon>
        <taxon>Fungi</taxon>
        <taxon>Dikarya</taxon>
        <taxon>Ascomycota</taxon>
        <taxon>Pezizomycotina</taxon>
        <taxon>Sordariomycetes</taxon>
        <taxon>Xylariomycetidae</taxon>
        <taxon>Xylariales</taxon>
        <taxon>Xylariaceae</taxon>
        <taxon>Xylaria</taxon>
    </lineage>
</organism>
<feature type="domain" description="FAD-binding" evidence="7">
    <location>
        <begin position="70"/>
        <end position="148"/>
    </location>
</feature>
<protein>
    <recommendedName>
        <fullName evidence="7">FAD-binding domain-containing protein</fullName>
    </recommendedName>
</protein>
<gene>
    <name evidence="8" type="ORF">EKO27_g5698</name>
</gene>
<dbReference type="InterPro" id="IPR002938">
    <property type="entry name" value="FAD-bd"/>
</dbReference>
<dbReference type="InterPro" id="IPR050493">
    <property type="entry name" value="FAD-dep_Monooxygenase_BioMet"/>
</dbReference>
<evidence type="ECO:0000313" key="8">
    <source>
        <dbReference type="EMBL" id="RWA09415.1"/>
    </source>
</evidence>
<comment type="similarity">
    <text evidence="2">Belongs to the paxM FAD-dependent monooxygenase family.</text>
</comment>
<dbReference type="InterPro" id="IPR036188">
    <property type="entry name" value="FAD/NAD-bd_sf"/>
</dbReference>
<dbReference type="SUPFAM" id="SSF51905">
    <property type="entry name" value="FAD/NAD(P)-binding domain"/>
    <property type="match status" value="1"/>
</dbReference>
<comment type="pathway">
    <text evidence="1">Secondary metabolite biosynthesis.</text>
</comment>
<dbReference type="Pfam" id="PF01494">
    <property type="entry name" value="FAD_binding_3"/>
    <property type="match status" value="1"/>
</dbReference>
<dbReference type="STRING" id="363999.A0A439D4T0"/>
<evidence type="ECO:0000256" key="1">
    <source>
        <dbReference type="ARBA" id="ARBA00005179"/>
    </source>
</evidence>
<evidence type="ECO:0000256" key="6">
    <source>
        <dbReference type="ARBA" id="ARBA00023033"/>
    </source>
</evidence>
<proteinExistence type="inferred from homology"/>
<reference evidence="8 9" key="1">
    <citation type="submission" date="2018-12" db="EMBL/GenBank/DDBJ databases">
        <title>Draft genome sequence of Xylaria grammica IHI A82.</title>
        <authorList>
            <person name="Buettner E."/>
            <person name="Kellner H."/>
        </authorList>
    </citation>
    <scope>NUCLEOTIDE SEQUENCE [LARGE SCALE GENOMIC DNA]</scope>
    <source>
        <strain evidence="8 9">IHI A82</strain>
    </source>
</reference>
<evidence type="ECO:0000313" key="9">
    <source>
        <dbReference type="Proteomes" id="UP000286045"/>
    </source>
</evidence>
<dbReference type="AlphaFoldDB" id="A0A439D4T0"/>
<name>A0A439D4T0_9PEZI</name>
<comment type="caution">
    <text evidence="8">The sequence shown here is derived from an EMBL/GenBank/DDBJ whole genome shotgun (WGS) entry which is preliminary data.</text>
</comment>
<dbReference type="Proteomes" id="UP000286045">
    <property type="component" value="Unassembled WGS sequence"/>
</dbReference>
<evidence type="ECO:0000256" key="2">
    <source>
        <dbReference type="ARBA" id="ARBA00007992"/>
    </source>
</evidence>
<dbReference type="PANTHER" id="PTHR13789">
    <property type="entry name" value="MONOOXYGENASE"/>
    <property type="match status" value="1"/>
</dbReference>
<dbReference type="PRINTS" id="PR00420">
    <property type="entry name" value="RNGMNOXGNASE"/>
</dbReference>
<evidence type="ECO:0000259" key="7">
    <source>
        <dbReference type="Pfam" id="PF01494"/>
    </source>
</evidence>
<dbReference type="Gene3D" id="3.50.50.60">
    <property type="entry name" value="FAD/NAD(P)-binding domain"/>
    <property type="match status" value="1"/>
</dbReference>
<dbReference type="GO" id="GO:0004497">
    <property type="term" value="F:monooxygenase activity"/>
    <property type="evidence" value="ECO:0007669"/>
    <property type="project" value="UniProtKB-KW"/>
</dbReference>
<keyword evidence="3" id="KW-0285">Flavoprotein</keyword>
<keyword evidence="9" id="KW-1185">Reference proteome</keyword>
<keyword evidence="4" id="KW-0274">FAD</keyword>
<evidence type="ECO:0000256" key="5">
    <source>
        <dbReference type="ARBA" id="ARBA00023002"/>
    </source>
</evidence>
<accession>A0A439D4T0</accession>
<dbReference type="PANTHER" id="PTHR13789:SF238">
    <property type="entry name" value="PUTATIVE (AFU_ORTHOLOGUE AFUA_2G01680)-RELATED"/>
    <property type="match status" value="1"/>
</dbReference>
<evidence type="ECO:0000256" key="4">
    <source>
        <dbReference type="ARBA" id="ARBA00022827"/>
    </source>
</evidence>
<dbReference type="GO" id="GO:0071949">
    <property type="term" value="F:FAD binding"/>
    <property type="evidence" value="ECO:0007669"/>
    <property type="project" value="InterPro"/>
</dbReference>
<keyword evidence="5" id="KW-0560">Oxidoreductase</keyword>
<evidence type="ECO:0000256" key="3">
    <source>
        <dbReference type="ARBA" id="ARBA00022630"/>
    </source>
</evidence>
<dbReference type="EMBL" id="RYZI01000155">
    <property type="protein sequence ID" value="RWA09415.1"/>
    <property type="molecule type" value="Genomic_DNA"/>
</dbReference>
<keyword evidence="6" id="KW-0503">Monooxygenase</keyword>
<sequence length="213" mass="23561">MGAGGHVVSYLIQHDVLNVVLVYAEGAEGKPMYGPQRADIEEFRGKISGWDPVLHELINVEGAVCTKWTLFQIHEPSRWRHESGRFVLIGDAAHAILPCLAQGAAQAFEDAGVLGGIFSQPVGRDQIPDALRVFEEVRKPRASEVRQRTLDQKAMFALADGLGQEARDASLHTGADWKLFKWLWEYDAAESGGEAWKRFTDTQRNGVKAHNGV</sequence>